<dbReference type="EMBL" id="JAUJYN010000008">
    <property type="protein sequence ID" value="KAK1265068.1"/>
    <property type="molecule type" value="Genomic_DNA"/>
</dbReference>
<sequence length="73" mass="8738">MIVIGVTVYHQNLQTVPYTKRTRFVFFPVYLEKKFREWLCSGLDLYFEYLPSSHPQSVQVTQIFKEVIDGLHR</sequence>
<organism evidence="1 2">
    <name type="scientific">Acorus gramineus</name>
    <name type="common">Dwarf sweet flag</name>
    <dbReference type="NCBI Taxonomy" id="55184"/>
    <lineage>
        <taxon>Eukaryota</taxon>
        <taxon>Viridiplantae</taxon>
        <taxon>Streptophyta</taxon>
        <taxon>Embryophyta</taxon>
        <taxon>Tracheophyta</taxon>
        <taxon>Spermatophyta</taxon>
        <taxon>Magnoliopsida</taxon>
        <taxon>Liliopsida</taxon>
        <taxon>Acoraceae</taxon>
        <taxon>Acorus</taxon>
    </lineage>
</organism>
<gene>
    <name evidence="1" type="ORF">QJS04_geneDACA011346</name>
</gene>
<evidence type="ECO:0000313" key="1">
    <source>
        <dbReference type="EMBL" id="KAK1265068.1"/>
    </source>
</evidence>
<proteinExistence type="predicted"/>
<reference evidence="1" key="2">
    <citation type="submission" date="2023-06" db="EMBL/GenBank/DDBJ databases">
        <authorList>
            <person name="Ma L."/>
            <person name="Liu K.-W."/>
            <person name="Li Z."/>
            <person name="Hsiao Y.-Y."/>
            <person name="Qi Y."/>
            <person name="Fu T."/>
            <person name="Tang G."/>
            <person name="Zhang D."/>
            <person name="Sun W.-H."/>
            <person name="Liu D.-K."/>
            <person name="Li Y."/>
            <person name="Chen G.-Z."/>
            <person name="Liu X.-D."/>
            <person name="Liao X.-Y."/>
            <person name="Jiang Y.-T."/>
            <person name="Yu X."/>
            <person name="Hao Y."/>
            <person name="Huang J."/>
            <person name="Zhao X.-W."/>
            <person name="Ke S."/>
            <person name="Chen Y.-Y."/>
            <person name="Wu W.-L."/>
            <person name="Hsu J.-L."/>
            <person name="Lin Y.-F."/>
            <person name="Huang M.-D."/>
            <person name="Li C.-Y."/>
            <person name="Huang L."/>
            <person name="Wang Z.-W."/>
            <person name="Zhao X."/>
            <person name="Zhong W.-Y."/>
            <person name="Peng D.-H."/>
            <person name="Ahmad S."/>
            <person name="Lan S."/>
            <person name="Zhang J.-S."/>
            <person name="Tsai W.-C."/>
            <person name="Van De Peer Y."/>
            <person name="Liu Z.-J."/>
        </authorList>
    </citation>
    <scope>NUCLEOTIDE SEQUENCE</scope>
    <source>
        <strain evidence="1">SCP</strain>
        <tissue evidence="1">Leaves</tissue>
    </source>
</reference>
<dbReference type="AlphaFoldDB" id="A0AAV9ALQ9"/>
<evidence type="ECO:0000313" key="2">
    <source>
        <dbReference type="Proteomes" id="UP001179952"/>
    </source>
</evidence>
<comment type="caution">
    <text evidence="1">The sequence shown here is derived from an EMBL/GenBank/DDBJ whole genome shotgun (WGS) entry which is preliminary data.</text>
</comment>
<reference evidence="1" key="1">
    <citation type="journal article" date="2023" name="Nat. Commun.">
        <title>Diploid and tetraploid genomes of Acorus and the evolution of monocots.</title>
        <authorList>
            <person name="Ma L."/>
            <person name="Liu K.W."/>
            <person name="Li Z."/>
            <person name="Hsiao Y.Y."/>
            <person name="Qi Y."/>
            <person name="Fu T."/>
            <person name="Tang G.D."/>
            <person name="Zhang D."/>
            <person name="Sun W.H."/>
            <person name="Liu D.K."/>
            <person name="Li Y."/>
            <person name="Chen G.Z."/>
            <person name="Liu X.D."/>
            <person name="Liao X.Y."/>
            <person name="Jiang Y.T."/>
            <person name="Yu X."/>
            <person name="Hao Y."/>
            <person name="Huang J."/>
            <person name="Zhao X.W."/>
            <person name="Ke S."/>
            <person name="Chen Y.Y."/>
            <person name="Wu W.L."/>
            <person name="Hsu J.L."/>
            <person name="Lin Y.F."/>
            <person name="Huang M.D."/>
            <person name="Li C.Y."/>
            <person name="Huang L."/>
            <person name="Wang Z.W."/>
            <person name="Zhao X."/>
            <person name="Zhong W.Y."/>
            <person name="Peng D.H."/>
            <person name="Ahmad S."/>
            <person name="Lan S."/>
            <person name="Zhang J.S."/>
            <person name="Tsai W.C."/>
            <person name="Van de Peer Y."/>
            <person name="Liu Z.J."/>
        </authorList>
    </citation>
    <scope>NUCLEOTIDE SEQUENCE</scope>
    <source>
        <strain evidence="1">SCP</strain>
    </source>
</reference>
<accession>A0AAV9ALQ9</accession>
<keyword evidence="2" id="KW-1185">Reference proteome</keyword>
<name>A0AAV9ALQ9_ACOGR</name>
<protein>
    <submittedName>
        <fullName evidence="1">Uncharacterized protein</fullName>
    </submittedName>
</protein>
<dbReference type="Proteomes" id="UP001179952">
    <property type="component" value="Unassembled WGS sequence"/>
</dbReference>